<name>A0A1F5SH96_9BACT</name>
<proteinExistence type="predicted"/>
<dbReference type="Gene3D" id="1.10.10.10">
    <property type="entry name" value="Winged helix-like DNA-binding domain superfamily/Winged helix DNA-binding domain"/>
    <property type="match status" value="1"/>
</dbReference>
<dbReference type="STRING" id="1797994.A2227_00315"/>
<gene>
    <name evidence="2" type="ORF">A2227_00315</name>
</gene>
<organism evidence="2 3">
    <name type="scientific">Candidatus Falkowbacteria bacterium RIFOXYA2_FULL_47_19</name>
    <dbReference type="NCBI Taxonomy" id="1797994"/>
    <lineage>
        <taxon>Bacteria</taxon>
        <taxon>Candidatus Falkowiibacteriota</taxon>
    </lineage>
</organism>
<dbReference type="InterPro" id="IPR036390">
    <property type="entry name" value="WH_DNA-bd_sf"/>
</dbReference>
<evidence type="ECO:0000313" key="2">
    <source>
        <dbReference type="EMBL" id="OGF25641.1"/>
    </source>
</evidence>
<dbReference type="Proteomes" id="UP000178367">
    <property type="component" value="Unassembled WGS sequence"/>
</dbReference>
<dbReference type="InterPro" id="IPR002831">
    <property type="entry name" value="Tscrpt_reg_TrmB_N"/>
</dbReference>
<protein>
    <recommendedName>
        <fullName evidence="1">Transcription regulator TrmB N-terminal domain-containing protein</fullName>
    </recommendedName>
</protein>
<evidence type="ECO:0000313" key="3">
    <source>
        <dbReference type="Proteomes" id="UP000178367"/>
    </source>
</evidence>
<dbReference type="InterPro" id="IPR051797">
    <property type="entry name" value="TrmB-like"/>
</dbReference>
<feature type="domain" description="Transcription regulator TrmB N-terminal" evidence="1">
    <location>
        <begin position="18"/>
        <end position="86"/>
    </location>
</feature>
<dbReference type="PANTHER" id="PTHR34293:SF1">
    <property type="entry name" value="HTH-TYPE TRANSCRIPTIONAL REGULATOR TRMBL2"/>
    <property type="match status" value="1"/>
</dbReference>
<dbReference type="Pfam" id="PF01978">
    <property type="entry name" value="TrmB"/>
    <property type="match status" value="1"/>
</dbReference>
<dbReference type="PANTHER" id="PTHR34293">
    <property type="entry name" value="HTH-TYPE TRANSCRIPTIONAL REGULATOR TRMBL2"/>
    <property type="match status" value="1"/>
</dbReference>
<dbReference type="InterPro" id="IPR036388">
    <property type="entry name" value="WH-like_DNA-bd_sf"/>
</dbReference>
<sequence length="260" mass="29968">MKYDSLSELKRQEISEVLESLGLSGRERAAYLALLEANRPLNLSSLAKLAGWPLTTTKYVAAQLNKGGFAAVTKDRSQKLFSAAEPGELKRIFERKIHDIGGIIPLLNTLKAEEAPSARIKIYDRVRMSDIFHEALKAESKLVYEIVSARDFQEILGEKFHFTRRRLAAGVRLKSLRVEKFEIKKYNKRVHEKELREAKFLPPELFFRSSVMIWDDYTAFFTTKREGLAWVVKSRATTEMMLGFFDLLWSVSRRMETLAE</sequence>
<evidence type="ECO:0000259" key="1">
    <source>
        <dbReference type="Pfam" id="PF01978"/>
    </source>
</evidence>
<dbReference type="SUPFAM" id="SSF46785">
    <property type="entry name" value="Winged helix' DNA-binding domain"/>
    <property type="match status" value="1"/>
</dbReference>
<dbReference type="EMBL" id="MFGB01000020">
    <property type="protein sequence ID" value="OGF25641.1"/>
    <property type="molecule type" value="Genomic_DNA"/>
</dbReference>
<reference evidence="2 3" key="1">
    <citation type="journal article" date="2016" name="Nat. Commun.">
        <title>Thousands of microbial genomes shed light on interconnected biogeochemical processes in an aquifer system.</title>
        <authorList>
            <person name="Anantharaman K."/>
            <person name="Brown C.T."/>
            <person name="Hug L.A."/>
            <person name="Sharon I."/>
            <person name="Castelle C.J."/>
            <person name="Probst A.J."/>
            <person name="Thomas B.C."/>
            <person name="Singh A."/>
            <person name="Wilkins M.J."/>
            <person name="Karaoz U."/>
            <person name="Brodie E.L."/>
            <person name="Williams K.H."/>
            <person name="Hubbard S.S."/>
            <person name="Banfield J.F."/>
        </authorList>
    </citation>
    <scope>NUCLEOTIDE SEQUENCE [LARGE SCALE GENOMIC DNA]</scope>
</reference>
<dbReference type="AlphaFoldDB" id="A0A1F5SH96"/>
<accession>A0A1F5SH96</accession>
<comment type="caution">
    <text evidence="2">The sequence shown here is derived from an EMBL/GenBank/DDBJ whole genome shotgun (WGS) entry which is preliminary data.</text>
</comment>